<gene>
    <name evidence="5" type="ORF">CSSPJE1EN2_LOCUS5983</name>
</gene>
<dbReference type="PROSITE" id="PS51082">
    <property type="entry name" value="WH2"/>
    <property type="match status" value="1"/>
</dbReference>
<dbReference type="InterPro" id="IPR028288">
    <property type="entry name" value="SCAR/WAVE_fam"/>
</dbReference>
<feature type="compositionally biased region" description="Basic and acidic residues" evidence="3">
    <location>
        <begin position="331"/>
        <end position="341"/>
    </location>
</feature>
<feature type="compositionally biased region" description="Polar residues" evidence="3">
    <location>
        <begin position="265"/>
        <end position="281"/>
    </location>
</feature>
<feature type="domain" description="WH2" evidence="4">
    <location>
        <begin position="1550"/>
        <end position="1568"/>
    </location>
</feature>
<feature type="region of interest" description="Disordered" evidence="3">
    <location>
        <begin position="1172"/>
        <end position="1193"/>
    </location>
</feature>
<dbReference type="InterPro" id="IPR003124">
    <property type="entry name" value="WH2_dom"/>
</dbReference>
<keyword evidence="2" id="KW-0963">Cytoplasm</keyword>
<dbReference type="Gene3D" id="1.20.5.340">
    <property type="match status" value="1"/>
</dbReference>
<feature type="compositionally biased region" description="Basic residues" evidence="3">
    <location>
        <begin position="185"/>
        <end position="198"/>
    </location>
</feature>
<feature type="region of interest" description="Disordered" evidence="3">
    <location>
        <begin position="707"/>
        <end position="757"/>
    </location>
</feature>
<feature type="compositionally biased region" description="Low complexity" evidence="3">
    <location>
        <begin position="710"/>
        <end position="731"/>
    </location>
</feature>
<feature type="region of interest" description="Disordered" evidence="3">
    <location>
        <begin position="179"/>
        <end position="213"/>
    </location>
</feature>
<comment type="subcellular location">
    <subcellularLocation>
        <location evidence="2">Cytoplasm</location>
        <location evidence="2">Cytoskeleton</location>
    </subcellularLocation>
</comment>
<evidence type="ECO:0000256" key="3">
    <source>
        <dbReference type="SAM" id="MobiDB-lite"/>
    </source>
</evidence>
<evidence type="ECO:0000256" key="2">
    <source>
        <dbReference type="RuleBase" id="RU367034"/>
    </source>
</evidence>
<feature type="compositionally biased region" description="Polar residues" evidence="3">
    <location>
        <begin position="1085"/>
        <end position="1101"/>
    </location>
</feature>
<dbReference type="EMBL" id="OZ023714">
    <property type="protein sequence ID" value="CAK9862988.1"/>
    <property type="molecule type" value="Genomic_DNA"/>
</dbReference>
<feature type="region of interest" description="Disordered" evidence="3">
    <location>
        <begin position="1276"/>
        <end position="1314"/>
    </location>
</feature>
<sequence>MPLVRYEVRCEHSLANPELYRSAARDDPEGLLEGVAMAGLVGIVRQLGDLAEFAAEIFRDLHDELMAIGGRGHDLMVRLQQLEAELPVVEKALLSEPNQLRFAYSPGSDWHATIRNDQNHCTQGDLPRFIRHFYEECRGPPRLFLLDKFDVAGAAGACLKRYTDPSFFKLEWANSELMKAQRAQRDKKARREKRRGRLRSSGQPKSMTKMPSRFVLSSIPKTHAYLNETQNRYEAVSATNASALVELEDSQVTNMLMQEERQTSRGEGTQPTTSADQTSGVNLSEELETTGMGSLPSKHAAREDGGVENVADKISLRNSAEESETVQMTEKLSRHSLKEGGGKSAHMSAETFIYVPSLDANNGAPGKVLRRSLLEIREAANRGGGGGKFSQQSSIEDGDNFADALTTMGSDESDFEACIQGFLSVDENSEAAQTNRQLNHSILEGHIESARKIPIQAGTPIVEEEPDSMHPLETSSLPHLNSDVAEEPKKHEMGINPSPLRQTSHVSGMVSGGPSHSSISSAESERPMVELNHSLNSHDEEGTPVAGTCARENLDMIPDRRDRSTSDACSGLEVLEVLQVLEVSDVDVEDIFDANPDPGDGSQMLTLKTASPTILSGDSSSSATSSPTIWTPSKSILEPSVSSLSRLSYASSSLMSVSSYSAPSTPSTPKSPVFNVLVSLPKYPLITPQETHDSLWGDFLESPHLNGRTSSYQSDLSSQSPTESPVLSLPPLTSPLPSPPSVPPLEQEDPLPANSRSLAITTPSQAPIIADMGSNLFHSSSLPKLYPLPPNPPGFLEPNLQCTLVNSPPDQEHSLSPVSMANLESADQLPLDARIELRTSQSSKSEMDICLSLQESTTATSRLGASVRPIAPNPADTKPSGLSSPLPSPQHNVPGPSLVSCEFAVLPPGAPASPGSPSQGSPPGGSRWNFPESSAPSSPTGSVIMKGSPSLPVSPRSNDSHSSKSVPGLDVPPGPHIHSQSSSSAQLDLNAGRMEAGKLKFEDGNCAQESPLLETQERILGSLDLASQKSLGAKIDISEGGSSRWSFDLGTGEIPLERQQSSDPMGPSRSKLHPQISAEVNIPTSSTLTNGVKSPCSSPASYRTDDLHHPSLSPGFLQMSSVPLSTSSGTRTILPNQRARVEASFQQRMLPLSGAAHPLSSAEMTTMLSVQNARSESSFQHGSPPDADPLPELQPQELLLPTGDISSNLQWQGRSKPNPPPKAEFILPPNLPVQSETNSPPHSPPHSVWSESSSQLRWQSRSEPVFPPKLVIPDFSLPPNLAPTPHSPSSSCSPPPSETNSHMESPSPLASPSSSIVKAANFPLEAAVSNNPAGRLQYEPNLEFPSEVHQSPLVRQDALLLSKSSEESLSDLVSSIPVRALSNDDLQGASSRKGLSLLSLEESTSKLHPATGPDPETLLQLRDSIPHPSQSIEFSESTNQEETIDLDNFNLSINSQPSEQNHHRALASNQVLDLIEPPAAAAAAAMMTTATHPKQSIHPPPPPSAGGFALRKTAETRDALAAAIAAHDRNMLMKVAFKEPVIRPLPLPDERQAILEQIRTKSFNLRHTEKEKKEPVVRPVTNINVAAILEKANAIRQAFAGSDEEDDEDDWSDT</sequence>
<feature type="compositionally biased region" description="Pro residues" evidence="3">
    <location>
        <begin position="732"/>
        <end position="743"/>
    </location>
</feature>
<feature type="compositionally biased region" description="Low complexity" evidence="3">
    <location>
        <begin position="912"/>
        <end position="926"/>
    </location>
</feature>
<feature type="region of interest" description="Disordered" evidence="3">
    <location>
        <begin position="288"/>
        <end position="307"/>
    </location>
</feature>
<feature type="region of interest" description="Disordered" evidence="3">
    <location>
        <begin position="259"/>
        <end position="281"/>
    </location>
</feature>
<comment type="similarity">
    <text evidence="1 2">Belongs to the SCAR/WAVE family.</text>
</comment>
<feature type="compositionally biased region" description="Low complexity" evidence="3">
    <location>
        <begin position="1245"/>
        <end position="1254"/>
    </location>
</feature>
<evidence type="ECO:0000313" key="6">
    <source>
        <dbReference type="Proteomes" id="UP001497522"/>
    </source>
</evidence>
<feature type="region of interest" description="Disordered" evidence="3">
    <location>
        <begin position="317"/>
        <end position="343"/>
    </location>
</feature>
<accession>A0ABP1AKB0</accession>
<keyword evidence="6" id="KW-1185">Reference proteome</keyword>
<feature type="compositionally biased region" description="Low complexity" evidence="3">
    <location>
        <begin position="1305"/>
        <end position="1314"/>
    </location>
</feature>
<dbReference type="Proteomes" id="UP001497522">
    <property type="component" value="Chromosome 13"/>
</dbReference>
<keyword evidence="2" id="KW-0009">Actin-binding</keyword>
<evidence type="ECO:0000259" key="4">
    <source>
        <dbReference type="PROSITE" id="PS51082"/>
    </source>
</evidence>
<dbReference type="Gene3D" id="6.10.280.150">
    <property type="match status" value="2"/>
</dbReference>
<name>A0ABP1AKB0_9BRYO</name>
<feature type="region of interest" description="Disordered" evidence="3">
    <location>
        <begin position="860"/>
        <end position="991"/>
    </location>
</feature>
<keyword evidence="2" id="KW-0206">Cytoskeleton</keyword>
<evidence type="ECO:0000256" key="1">
    <source>
        <dbReference type="ARBA" id="ARBA00006993"/>
    </source>
</evidence>
<reference evidence="5" key="1">
    <citation type="submission" date="2024-03" db="EMBL/GenBank/DDBJ databases">
        <authorList>
            <consortium name="ELIXIR-Norway"/>
            <consortium name="Elixir Norway"/>
        </authorList>
    </citation>
    <scope>NUCLEOTIDE SEQUENCE</scope>
</reference>
<protein>
    <recommendedName>
        <fullName evidence="2">Protein SCAR</fullName>
    </recommendedName>
    <alternativeName>
        <fullName evidence="2">Protein WAVE</fullName>
    </alternativeName>
</protein>
<dbReference type="PANTHER" id="PTHR12902:SF1">
    <property type="entry name" value="WISKOTT-ALDRICH SYNDROME PROTEIN FAMILY MEMBER"/>
    <property type="match status" value="1"/>
</dbReference>
<dbReference type="PANTHER" id="PTHR12902">
    <property type="entry name" value="WASP-1"/>
    <property type="match status" value="1"/>
</dbReference>
<feature type="compositionally biased region" description="Polar residues" evidence="3">
    <location>
        <begin position="1172"/>
        <end position="1181"/>
    </location>
</feature>
<comment type="function">
    <text evidence="2">Involved in regulation of actin and microtubule organization. Part of a WAVE complex that activates the Arp2/3 complex.</text>
</comment>
<feature type="compositionally biased region" description="Polar residues" evidence="3">
    <location>
        <begin position="978"/>
        <end position="987"/>
    </location>
</feature>
<evidence type="ECO:0000313" key="5">
    <source>
        <dbReference type="EMBL" id="CAK9862988.1"/>
    </source>
</evidence>
<proteinExistence type="inferred from homology"/>
<feature type="compositionally biased region" description="Polar residues" evidence="3">
    <location>
        <begin position="931"/>
        <end position="941"/>
    </location>
</feature>
<organism evidence="5 6">
    <name type="scientific">Sphagnum jensenii</name>
    <dbReference type="NCBI Taxonomy" id="128206"/>
    <lineage>
        <taxon>Eukaryota</taxon>
        <taxon>Viridiplantae</taxon>
        <taxon>Streptophyta</taxon>
        <taxon>Embryophyta</taxon>
        <taxon>Bryophyta</taxon>
        <taxon>Sphagnophytina</taxon>
        <taxon>Sphagnopsida</taxon>
        <taxon>Sphagnales</taxon>
        <taxon>Sphagnaceae</taxon>
        <taxon>Sphagnum</taxon>
    </lineage>
</organism>
<feature type="region of interest" description="Disordered" evidence="3">
    <location>
        <begin position="1085"/>
        <end position="1104"/>
    </location>
</feature>
<feature type="region of interest" description="Disordered" evidence="3">
    <location>
        <begin position="1207"/>
        <end position="1255"/>
    </location>
</feature>